<feature type="region of interest" description="Disordered" evidence="1">
    <location>
        <begin position="107"/>
        <end position="146"/>
    </location>
</feature>
<evidence type="ECO:0000256" key="1">
    <source>
        <dbReference type="SAM" id="MobiDB-lite"/>
    </source>
</evidence>
<dbReference type="AlphaFoldDB" id="A0A9Q3H315"/>
<evidence type="ECO:0000313" key="2">
    <source>
        <dbReference type="EMBL" id="MBW0490043.1"/>
    </source>
</evidence>
<feature type="region of interest" description="Disordered" evidence="1">
    <location>
        <begin position="167"/>
        <end position="188"/>
    </location>
</feature>
<name>A0A9Q3H315_9BASI</name>
<organism evidence="2 3">
    <name type="scientific">Austropuccinia psidii MF-1</name>
    <dbReference type="NCBI Taxonomy" id="1389203"/>
    <lineage>
        <taxon>Eukaryota</taxon>
        <taxon>Fungi</taxon>
        <taxon>Dikarya</taxon>
        <taxon>Basidiomycota</taxon>
        <taxon>Pucciniomycotina</taxon>
        <taxon>Pucciniomycetes</taxon>
        <taxon>Pucciniales</taxon>
        <taxon>Sphaerophragmiaceae</taxon>
        <taxon>Austropuccinia</taxon>
    </lineage>
</organism>
<comment type="caution">
    <text evidence="2">The sequence shown here is derived from an EMBL/GenBank/DDBJ whole genome shotgun (WGS) entry which is preliminary data.</text>
</comment>
<keyword evidence="3" id="KW-1185">Reference proteome</keyword>
<reference evidence="2" key="1">
    <citation type="submission" date="2021-03" db="EMBL/GenBank/DDBJ databases">
        <title>Draft genome sequence of rust myrtle Austropuccinia psidii MF-1, a brazilian biotype.</title>
        <authorList>
            <person name="Quecine M.C."/>
            <person name="Pachon D.M.R."/>
            <person name="Bonatelli M.L."/>
            <person name="Correr F.H."/>
            <person name="Franceschini L.M."/>
            <person name="Leite T.F."/>
            <person name="Margarido G.R.A."/>
            <person name="Almeida C.A."/>
            <person name="Ferrarezi J.A."/>
            <person name="Labate C.A."/>
        </authorList>
    </citation>
    <scope>NUCLEOTIDE SEQUENCE</scope>
    <source>
        <strain evidence="2">MF-1</strain>
    </source>
</reference>
<evidence type="ECO:0000313" key="3">
    <source>
        <dbReference type="Proteomes" id="UP000765509"/>
    </source>
</evidence>
<protein>
    <submittedName>
        <fullName evidence="2">Uncharacterized protein</fullName>
    </submittedName>
</protein>
<proteinExistence type="predicted"/>
<sequence>MLVMLADKHTRKACLLSDPSNCTARGVATQDALVRTPLWLKMMNEFPSGNGHWDPKQEDRKASRQLDPCPQVLICPPPSNGHFTPQLEGSDYPANEGWQCELTLPPFVEPSQHHEPPIPGPSQPSEPHEDTSTCEPEPEVAPTQSMEENFVTPASAIIIDNMPVASPLLPSAPKSPNASSPHSHDKACQEHNDLQPTLMIPQAIIHKSINQILLEHCRLLHMVPFMDATHGNEMHWEFQEELNLILGLEPSKHVRMTSRDVEAS</sequence>
<feature type="compositionally biased region" description="Low complexity" evidence="1">
    <location>
        <begin position="167"/>
        <end position="181"/>
    </location>
</feature>
<gene>
    <name evidence="2" type="ORF">O181_029758</name>
</gene>
<dbReference type="Proteomes" id="UP000765509">
    <property type="component" value="Unassembled WGS sequence"/>
</dbReference>
<dbReference type="EMBL" id="AVOT02010381">
    <property type="protein sequence ID" value="MBW0490043.1"/>
    <property type="molecule type" value="Genomic_DNA"/>
</dbReference>
<accession>A0A9Q3H315</accession>